<evidence type="ECO:0000313" key="1">
    <source>
        <dbReference type="EMBL" id="QJA56593.1"/>
    </source>
</evidence>
<dbReference type="EMBL" id="MT141228">
    <property type="protein sequence ID" value="QJA56593.1"/>
    <property type="molecule type" value="Genomic_DNA"/>
</dbReference>
<proteinExistence type="predicted"/>
<sequence length="59" mass="6677">MLQKLTKHITVVVNGETYSFHPGDVVEPDQYGIPAKYFATEHADKMIRSAVKKDEVEIT</sequence>
<organism evidence="1">
    <name type="scientific">viral metagenome</name>
    <dbReference type="NCBI Taxonomy" id="1070528"/>
    <lineage>
        <taxon>unclassified sequences</taxon>
        <taxon>metagenomes</taxon>
        <taxon>organismal metagenomes</taxon>
    </lineage>
</organism>
<gene>
    <name evidence="1" type="ORF">MM415B01822_0007</name>
</gene>
<accession>A0A6M3IGT5</accession>
<name>A0A6M3IGT5_9ZZZZ</name>
<dbReference type="AlphaFoldDB" id="A0A6M3IGT5"/>
<reference evidence="1" key="1">
    <citation type="submission" date="2020-03" db="EMBL/GenBank/DDBJ databases">
        <title>The deep terrestrial virosphere.</title>
        <authorList>
            <person name="Holmfeldt K."/>
            <person name="Nilsson E."/>
            <person name="Simone D."/>
            <person name="Lopez-Fernandez M."/>
            <person name="Wu X."/>
            <person name="de Brujin I."/>
            <person name="Lundin D."/>
            <person name="Andersson A."/>
            <person name="Bertilsson S."/>
            <person name="Dopson M."/>
        </authorList>
    </citation>
    <scope>NUCLEOTIDE SEQUENCE</scope>
    <source>
        <strain evidence="1">MM415B01822</strain>
    </source>
</reference>
<protein>
    <submittedName>
        <fullName evidence="1">Uncharacterized protein</fullName>
    </submittedName>
</protein>